<dbReference type="InterPro" id="IPR014710">
    <property type="entry name" value="RmlC-like_jellyroll"/>
</dbReference>
<dbReference type="InterPro" id="IPR036390">
    <property type="entry name" value="WH_DNA-bd_sf"/>
</dbReference>
<dbReference type="SMART" id="SM00419">
    <property type="entry name" value="HTH_CRP"/>
    <property type="match status" value="1"/>
</dbReference>
<evidence type="ECO:0000256" key="1">
    <source>
        <dbReference type="ARBA" id="ARBA00023015"/>
    </source>
</evidence>
<dbReference type="Gene3D" id="1.10.10.10">
    <property type="entry name" value="Winged helix-like DNA-binding domain superfamily/Winged helix DNA-binding domain"/>
    <property type="match status" value="1"/>
</dbReference>
<keyword evidence="3" id="KW-0804">Transcription</keyword>
<dbReference type="SMART" id="SM00100">
    <property type="entry name" value="cNMP"/>
    <property type="match status" value="1"/>
</dbReference>
<dbReference type="CDD" id="cd00092">
    <property type="entry name" value="HTH_CRP"/>
    <property type="match status" value="1"/>
</dbReference>
<dbReference type="Pfam" id="PF13545">
    <property type="entry name" value="HTH_Crp_2"/>
    <property type="match status" value="1"/>
</dbReference>
<dbReference type="EMBL" id="MKEK01000001">
    <property type="protein sequence ID" value="OEY70150.1"/>
    <property type="molecule type" value="Genomic_DNA"/>
</dbReference>
<protein>
    <submittedName>
        <fullName evidence="5">Crp/Fnr family transcriptional regulator</fullName>
    </submittedName>
</protein>
<keyword evidence="2" id="KW-0238">DNA-binding</keyword>
<dbReference type="PROSITE" id="PS51063">
    <property type="entry name" value="HTH_CRP_2"/>
    <property type="match status" value="1"/>
</dbReference>
<keyword evidence="6" id="KW-1185">Reference proteome</keyword>
<dbReference type="InterPro" id="IPR018335">
    <property type="entry name" value="Tscrpt_reg_HTH_Crp-type_CS"/>
</dbReference>
<proteinExistence type="predicted"/>
<dbReference type="GO" id="GO:0003700">
    <property type="term" value="F:DNA-binding transcription factor activity"/>
    <property type="evidence" value="ECO:0007669"/>
    <property type="project" value="InterPro"/>
</dbReference>
<dbReference type="Gene3D" id="2.60.120.10">
    <property type="entry name" value="Jelly Rolls"/>
    <property type="match status" value="1"/>
</dbReference>
<dbReference type="OrthoDB" id="9126850at2"/>
<dbReference type="GO" id="GO:0005829">
    <property type="term" value="C:cytosol"/>
    <property type="evidence" value="ECO:0007669"/>
    <property type="project" value="TreeGrafter"/>
</dbReference>
<dbReference type="InterPro" id="IPR036388">
    <property type="entry name" value="WH-like_DNA-bd_sf"/>
</dbReference>
<comment type="caution">
    <text evidence="5">The sequence shown here is derived from an EMBL/GenBank/DDBJ whole genome shotgun (WGS) entry which is preliminary data.</text>
</comment>
<gene>
    <name evidence="5" type="ORF">BI198_11685</name>
</gene>
<dbReference type="PANTHER" id="PTHR24567">
    <property type="entry name" value="CRP FAMILY TRANSCRIPTIONAL REGULATORY PROTEIN"/>
    <property type="match status" value="1"/>
</dbReference>
<feature type="domain" description="HTH crp-type" evidence="4">
    <location>
        <begin position="154"/>
        <end position="225"/>
    </location>
</feature>
<evidence type="ECO:0000313" key="5">
    <source>
        <dbReference type="EMBL" id="OEY70150.1"/>
    </source>
</evidence>
<organism evidence="5 6">
    <name type="scientific">Rheinheimera salexigens</name>
    <dbReference type="NCBI Taxonomy" id="1628148"/>
    <lineage>
        <taxon>Bacteria</taxon>
        <taxon>Pseudomonadati</taxon>
        <taxon>Pseudomonadota</taxon>
        <taxon>Gammaproteobacteria</taxon>
        <taxon>Chromatiales</taxon>
        <taxon>Chromatiaceae</taxon>
        <taxon>Rheinheimera</taxon>
    </lineage>
</organism>
<dbReference type="InterPro" id="IPR000595">
    <property type="entry name" value="cNMP-bd_dom"/>
</dbReference>
<dbReference type="SUPFAM" id="SSF46785">
    <property type="entry name" value="Winged helix' DNA-binding domain"/>
    <property type="match status" value="1"/>
</dbReference>
<accession>A0A1E7Q7Q8</accession>
<dbReference type="AlphaFoldDB" id="A0A1E7Q7Q8"/>
<evidence type="ECO:0000313" key="6">
    <source>
        <dbReference type="Proteomes" id="UP000242258"/>
    </source>
</evidence>
<reference evidence="6" key="1">
    <citation type="submission" date="2016-09" db="EMBL/GenBank/DDBJ databases">
        <authorList>
            <person name="Wan X."/>
            <person name="Hou S."/>
        </authorList>
    </citation>
    <scope>NUCLEOTIDE SEQUENCE [LARGE SCALE GENOMIC DNA]</scope>
    <source>
        <strain evidence="6">KH87</strain>
    </source>
</reference>
<dbReference type="Proteomes" id="UP000242258">
    <property type="component" value="Unassembled WGS sequence"/>
</dbReference>
<dbReference type="SUPFAM" id="SSF51206">
    <property type="entry name" value="cAMP-binding domain-like"/>
    <property type="match status" value="1"/>
</dbReference>
<dbReference type="PRINTS" id="PR00034">
    <property type="entry name" value="HTHCRP"/>
</dbReference>
<dbReference type="PROSITE" id="PS00042">
    <property type="entry name" value="HTH_CRP_1"/>
    <property type="match status" value="1"/>
</dbReference>
<evidence type="ECO:0000256" key="3">
    <source>
        <dbReference type="ARBA" id="ARBA00023163"/>
    </source>
</evidence>
<dbReference type="CDD" id="cd00038">
    <property type="entry name" value="CAP_ED"/>
    <property type="match status" value="1"/>
</dbReference>
<dbReference type="InterPro" id="IPR050397">
    <property type="entry name" value="Env_Response_Regulators"/>
</dbReference>
<dbReference type="RefSeq" id="WP_070049704.1">
    <property type="nucleotide sequence ID" value="NZ_CBCSDO010000010.1"/>
</dbReference>
<sequence length="233" mass="26211">MKLDTSKVSIKTSLASCFGSNFQDLNGSQDFLDELATMAQEITVEANSYLFKESDASNFVYIPISGVIMLERSTARGSRHVFAFLFTGNLIGLSEFSFYTFSAKSVSNSTIVKINKDLIKNVFERHPQIAKRFHEYTNMVLNYILDQLFIMGQKTAHQRLALFLLDMEKRIGHGTKKFFLPMSRQDIADYLGMSLETTSRGFTSLKSKGLISIESNYSITLLDPVALAEFGDN</sequence>
<evidence type="ECO:0000259" key="4">
    <source>
        <dbReference type="PROSITE" id="PS51063"/>
    </source>
</evidence>
<name>A0A1E7Q7Q8_9GAMM</name>
<dbReference type="Pfam" id="PF00027">
    <property type="entry name" value="cNMP_binding"/>
    <property type="match status" value="1"/>
</dbReference>
<dbReference type="PANTHER" id="PTHR24567:SF75">
    <property type="entry name" value="FUMARATE AND NITRATE REDUCTION REGULATORY PROTEIN"/>
    <property type="match status" value="1"/>
</dbReference>
<dbReference type="STRING" id="1628148.BI198_11685"/>
<dbReference type="GO" id="GO:0003677">
    <property type="term" value="F:DNA binding"/>
    <property type="evidence" value="ECO:0007669"/>
    <property type="project" value="UniProtKB-KW"/>
</dbReference>
<dbReference type="InterPro" id="IPR012318">
    <property type="entry name" value="HTH_CRP"/>
</dbReference>
<dbReference type="InterPro" id="IPR018490">
    <property type="entry name" value="cNMP-bd_dom_sf"/>
</dbReference>
<evidence type="ECO:0000256" key="2">
    <source>
        <dbReference type="ARBA" id="ARBA00023125"/>
    </source>
</evidence>
<keyword evidence="1" id="KW-0805">Transcription regulation</keyword>